<dbReference type="RefSeq" id="XP_056790336.1">
    <property type="nucleotide sequence ID" value="XM_056935142.1"/>
</dbReference>
<dbReference type="InterPro" id="IPR016197">
    <property type="entry name" value="Chromo-like_dom_sf"/>
</dbReference>
<evidence type="ECO:0000313" key="4">
    <source>
        <dbReference type="Proteomes" id="UP001148312"/>
    </source>
</evidence>
<dbReference type="AlphaFoldDB" id="A0A9X0BV27"/>
<reference evidence="3" key="2">
    <citation type="journal article" date="2023" name="IMA Fungus">
        <title>Comparative genomic study of the Penicillium genus elucidates a diverse pangenome and 15 lateral gene transfer events.</title>
        <authorList>
            <person name="Petersen C."/>
            <person name="Sorensen T."/>
            <person name="Nielsen M.R."/>
            <person name="Sondergaard T.E."/>
            <person name="Sorensen J.L."/>
            <person name="Fitzpatrick D.A."/>
            <person name="Frisvad J.C."/>
            <person name="Nielsen K.L."/>
        </authorList>
    </citation>
    <scope>NUCLEOTIDE SEQUENCE</scope>
    <source>
        <strain evidence="3">IBT 30728</strain>
    </source>
</reference>
<name>A0A9X0BV27_9EURO</name>
<dbReference type="Proteomes" id="UP001148312">
    <property type="component" value="Unassembled WGS sequence"/>
</dbReference>
<reference evidence="3" key="1">
    <citation type="submission" date="2022-12" db="EMBL/GenBank/DDBJ databases">
        <authorList>
            <person name="Petersen C."/>
        </authorList>
    </citation>
    <scope>NUCLEOTIDE SEQUENCE</scope>
    <source>
        <strain evidence="3">IBT 30728</strain>
    </source>
</reference>
<protein>
    <recommendedName>
        <fullName evidence="2">Chromo domain-containing protein</fullName>
    </recommendedName>
</protein>
<dbReference type="GeneID" id="81625391"/>
<organism evidence="3 4">
    <name type="scientific">Penicillium diatomitis</name>
    <dbReference type="NCBI Taxonomy" id="2819901"/>
    <lineage>
        <taxon>Eukaryota</taxon>
        <taxon>Fungi</taxon>
        <taxon>Dikarya</taxon>
        <taxon>Ascomycota</taxon>
        <taxon>Pezizomycotina</taxon>
        <taxon>Eurotiomycetes</taxon>
        <taxon>Eurotiomycetidae</taxon>
        <taxon>Eurotiales</taxon>
        <taxon>Aspergillaceae</taxon>
        <taxon>Penicillium</taxon>
    </lineage>
</organism>
<comment type="caution">
    <text evidence="3">The sequence shown here is derived from an EMBL/GenBank/DDBJ whole genome shotgun (WGS) entry which is preliminary data.</text>
</comment>
<feature type="domain" description="Chromo" evidence="2">
    <location>
        <begin position="43"/>
        <end position="95"/>
    </location>
</feature>
<sequence>MPSLRWRVAAKRVRIEYPSDLTIIGMDGGLRIGLPTPDLEDEEWEVEVNDEKTIRKVQYYRVKWKDWPSDDNEQISEGDMTNARQAIQKFEKTQKGQRPQ</sequence>
<dbReference type="EMBL" id="JAPWDQ010000005">
    <property type="protein sequence ID" value="KAJ5485552.1"/>
    <property type="molecule type" value="Genomic_DNA"/>
</dbReference>
<comment type="subunit">
    <text evidence="1">Component of the NuA4 histone acetyltransferase complex.</text>
</comment>
<evidence type="ECO:0000256" key="1">
    <source>
        <dbReference type="ARBA" id="ARBA00011353"/>
    </source>
</evidence>
<dbReference type="InterPro" id="IPR023780">
    <property type="entry name" value="Chromo_domain"/>
</dbReference>
<dbReference type="Pfam" id="PF00385">
    <property type="entry name" value="Chromo"/>
    <property type="match status" value="1"/>
</dbReference>
<evidence type="ECO:0000313" key="3">
    <source>
        <dbReference type="EMBL" id="KAJ5485552.1"/>
    </source>
</evidence>
<gene>
    <name evidence="3" type="ORF">N7539_005540</name>
</gene>
<evidence type="ECO:0000259" key="2">
    <source>
        <dbReference type="SMART" id="SM00298"/>
    </source>
</evidence>
<dbReference type="Gene3D" id="2.40.50.40">
    <property type="match status" value="1"/>
</dbReference>
<dbReference type="SMART" id="SM00298">
    <property type="entry name" value="CHROMO"/>
    <property type="match status" value="1"/>
</dbReference>
<keyword evidence="4" id="KW-1185">Reference proteome</keyword>
<dbReference type="InterPro" id="IPR000953">
    <property type="entry name" value="Chromo/chromo_shadow_dom"/>
</dbReference>
<proteinExistence type="predicted"/>
<dbReference type="SUPFAM" id="SSF54160">
    <property type="entry name" value="Chromo domain-like"/>
    <property type="match status" value="1"/>
</dbReference>
<dbReference type="GO" id="GO:0006338">
    <property type="term" value="P:chromatin remodeling"/>
    <property type="evidence" value="ECO:0007669"/>
    <property type="project" value="UniProtKB-ARBA"/>
</dbReference>
<accession>A0A9X0BV27</accession>